<gene>
    <name evidence="1" type="ORF">EVAR_54912_1</name>
</gene>
<evidence type="ECO:0000313" key="1">
    <source>
        <dbReference type="EMBL" id="GBP80875.1"/>
    </source>
</evidence>
<comment type="caution">
    <text evidence="1">The sequence shown here is derived from an EMBL/GenBank/DDBJ whole genome shotgun (WGS) entry which is preliminary data.</text>
</comment>
<name>A0A4C1Z2P6_EUMVA</name>
<dbReference type="EMBL" id="BGZK01001486">
    <property type="protein sequence ID" value="GBP80875.1"/>
    <property type="molecule type" value="Genomic_DNA"/>
</dbReference>
<protein>
    <submittedName>
        <fullName evidence="1">Uncharacterized protein</fullName>
    </submittedName>
</protein>
<organism evidence="1 2">
    <name type="scientific">Eumeta variegata</name>
    <name type="common">Bagworm moth</name>
    <name type="synonym">Eumeta japonica</name>
    <dbReference type="NCBI Taxonomy" id="151549"/>
    <lineage>
        <taxon>Eukaryota</taxon>
        <taxon>Metazoa</taxon>
        <taxon>Ecdysozoa</taxon>
        <taxon>Arthropoda</taxon>
        <taxon>Hexapoda</taxon>
        <taxon>Insecta</taxon>
        <taxon>Pterygota</taxon>
        <taxon>Neoptera</taxon>
        <taxon>Endopterygota</taxon>
        <taxon>Lepidoptera</taxon>
        <taxon>Glossata</taxon>
        <taxon>Ditrysia</taxon>
        <taxon>Tineoidea</taxon>
        <taxon>Psychidae</taxon>
        <taxon>Oiketicinae</taxon>
        <taxon>Eumeta</taxon>
    </lineage>
</organism>
<evidence type="ECO:0000313" key="2">
    <source>
        <dbReference type="Proteomes" id="UP000299102"/>
    </source>
</evidence>
<dbReference type="Proteomes" id="UP000299102">
    <property type="component" value="Unassembled WGS sequence"/>
</dbReference>
<accession>A0A4C1Z2P6</accession>
<dbReference type="AlphaFoldDB" id="A0A4C1Z2P6"/>
<proteinExistence type="predicted"/>
<reference evidence="1 2" key="1">
    <citation type="journal article" date="2019" name="Commun. Biol.">
        <title>The bagworm genome reveals a unique fibroin gene that provides high tensile strength.</title>
        <authorList>
            <person name="Kono N."/>
            <person name="Nakamura H."/>
            <person name="Ohtoshi R."/>
            <person name="Tomita M."/>
            <person name="Numata K."/>
            <person name="Arakawa K."/>
        </authorList>
    </citation>
    <scope>NUCLEOTIDE SEQUENCE [LARGE SCALE GENOMIC DNA]</scope>
</reference>
<sequence length="99" mass="11071">MNAVPEAHEYKILHDSFAKTRLRDFRLATSYNGNLSLIARERPVKSGREMLKTSVTDGSPAAGSRAQRALRGTAKMISFDLRKMHRTIIHGQKSILCTS</sequence>
<keyword evidence="2" id="KW-1185">Reference proteome</keyword>